<feature type="transmembrane region" description="Helical" evidence="1">
    <location>
        <begin position="41"/>
        <end position="63"/>
    </location>
</feature>
<keyword evidence="1" id="KW-0472">Membrane</keyword>
<sequence>MLFVQVGILILFSSAMGLYKFYASLTVYLDKSNERKEIEHFLAQICILITYINNSMTFFAYTLSGKIFRQELFKLVQTFH</sequence>
<keyword evidence="1" id="KW-0812">Transmembrane</keyword>
<keyword evidence="3" id="KW-1185">Reference proteome</keyword>
<dbReference type="AlphaFoldDB" id="A0A816HQE4"/>
<gene>
    <name evidence="2" type="ORF">XAT740_LOCUS63307</name>
</gene>
<dbReference type="Proteomes" id="UP000663828">
    <property type="component" value="Unassembled WGS sequence"/>
</dbReference>
<accession>A0A816HQE4</accession>
<dbReference type="Gene3D" id="1.20.1070.10">
    <property type="entry name" value="Rhodopsin 7-helix transmembrane proteins"/>
    <property type="match status" value="1"/>
</dbReference>
<dbReference type="EMBL" id="CAJNOR010019272">
    <property type="protein sequence ID" value="CAF1689445.1"/>
    <property type="molecule type" value="Genomic_DNA"/>
</dbReference>
<name>A0A816HQE4_ADIRI</name>
<proteinExistence type="predicted"/>
<evidence type="ECO:0000313" key="3">
    <source>
        <dbReference type="Proteomes" id="UP000663828"/>
    </source>
</evidence>
<keyword evidence="1" id="KW-1133">Transmembrane helix</keyword>
<organism evidence="2 3">
    <name type="scientific">Adineta ricciae</name>
    <name type="common">Rotifer</name>
    <dbReference type="NCBI Taxonomy" id="249248"/>
    <lineage>
        <taxon>Eukaryota</taxon>
        <taxon>Metazoa</taxon>
        <taxon>Spiralia</taxon>
        <taxon>Gnathifera</taxon>
        <taxon>Rotifera</taxon>
        <taxon>Eurotatoria</taxon>
        <taxon>Bdelloidea</taxon>
        <taxon>Adinetida</taxon>
        <taxon>Adinetidae</taxon>
        <taxon>Adineta</taxon>
    </lineage>
</organism>
<evidence type="ECO:0000313" key="2">
    <source>
        <dbReference type="EMBL" id="CAF1689445.1"/>
    </source>
</evidence>
<evidence type="ECO:0000256" key="1">
    <source>
        <dbReference type="SAM" id="Phobius"/>
    </source>
</evidence>
<comment type="caution">
    <text evidence="2">The sequence shown here is derived from an EMBL/GenBank/DDBJ whole genome shotgun (WGS) entry which is preliminary data.</text>
</comment>
<protein>
    <submittedName>
        <fullName evidence="2">Uncharacterized protein</fullName>
    </submittedName>
</protein>
<reference evidence="2" key="1">
    <citation type="submission" date="2021-02" db="EMBL/GenBank/DDBJ databases">
        <authorList>
            <person name="Nowell W R."/>
        </authorList>
    </citation>
    <scope>NUCLEOTIDE SEQUENCE</scope>
</reference>